<dbReference type="GO" id="GO:0042254">
    <property type="term" value="P:ribosome biogenesis"/>
    <property type="evidence" value="ECO:0007669"/>
    <property type="project" value="UniProtKB-UniRule"/>
</dbReference>
<dbReference type="PROSITE" id="PS51883">
    <property type="entry name" value="OBG"/>
    <property type="match status" value="1"/>
</dbReference>
<feature type="domain" description="OBG-type G" evidence="3">
    <location>
        <begin position="165"/>
        <end position="364"/>
    </location>
</feature>
<dbReference type="PRINTS" id="PR00326">
    <property type="entry name" value="GTP1OBG"/>
</dbReference>
<keyword evidence="1" id="KW-0547">Nucleotide-binding</keyword>
<reference evidence="5" key="1">
    <citation type="submission" date="2021-02" db="EMBL/GenBank/DDBJ databases">
        <authorList>
            <person name="Nowell W R."/>
        </authorList>
    </citation>
    <scope>NUCLEOTIDE SEQUENCE</scope>
</reference>
<evidence type="ECO:0000313" key="6">
    <source>
        <dbReference type="EMBL" id="CAF3687056.1"/>
    </source>
</evidence>
<evidence type="ECO:0000259" key="3">
    <source>
        <dbReference type="PROSITE" id="PS51710"/>
    </source>
</evidence>
<dbReference type="OrthoDB" id="347018at2759"/>
<accession>A0A813ZZA2</accession>
<dbReference type="Proteomes" id="UP000663829">
    <property type="component" value="Unassembled WGS sequence"/>
</dbReference>
<dbReference type="PANTHER" id="PTHR11702">
    <property type="entry name" value="DEVELOPMENTALLY REGULATED GTP-BINDING PROTEIN-RELATED"/>
    <property type="match status" value="1"/>
</dbReference>
<name>A0A813ZZA2_9BILA</name>
<dbReference type="GO" id="GO:0005739">
    <property type="term" value="C:mitochondrion"/>
    <property type="evidence" value="ECO:0007669"/>
    <property type="project" value="TreeGrafter"/>
</dbReference>
<proteinExistence type="predicted"/>
<dbReference type="InterPro" id="IPR036726">
    <property type="entry name" value="GTP1_OBG_dom_sf"/>
</dbReference>
<dbReference type="InterPro" id="IPR006169">
    <property type="entry name" value="GTP1_OBG_dom"/>
</dbReference>
<evidence type="ECO:0000313" key="5">
    <source>
        <dbReference type="EMBL" id="CAF0905205.1"/>
    </source>
</evidence>
<gene>
    <name evidence="5" type="ORF">GPM918_LOCUS8851</name>
    <name evidence="6" type="ORF">SRO942_LOCUS8852</name>
</gene>
<dbReference type="AlphaFoldDB" id="A0A813ZZA2"/>
<feature type="domain" description="Obg" evidence="4">
    <location>
        <begin position="29"/>
        <end position="164"/>
    </location>
</feature>
<dbReference type="InterPro" id="IPR045086">
    <property type="entry name" value="OBG_GTPase"/>
</dbReference>
<dbReference type="Gene3D" id="2.70.210.12">
    <property type="entry name" value="GTP1/OBG domain"/>
    <property type="match status" value="1"/>
</dbReference>
<dbReference type="Gene3D" id="3.40.50.300">
    <property type="entry name" value="P-loop containing nucleotide triphosphate hydrolases"/>
    <property type="match status" value="1"/>
</dbReference>
<dbReference type="SUPFAM" id="SSF82051">
    <property type="entry name" value="Obg GTP-binding protein N-terminal domain"/>
    <property type="match status" value="1"/>
</dbReference>
<dbReference type="GO" id="GO:0003924">
    <property type="term" value="F:GTPase activity"/>
    <property type="evidence" value="ECO:0007669"/>
    <property type="project" value="InterPro"/>
</dbReference>
<evidence type="ECO:0000259" key="4">
    <source>
        <dbReference type="PROSITE" id="PS51883"/>
    </source>
</evidence>
<dbReference type="InterPro" id="IPR027417">
    <property type="entry name" value="P-loop_NTPase"/>
</dbReference>
<evidence type="ECO:0000313" key="7">
    <source>
        <dbReference type="Proteomes" id="UP000663829"/>
    </source>
</evidence>
<dbReference type="PROSITE" id="PS51710">
    <property type="entry name" value="G_OBG"/>
    <property type="match status" value="1"/>
</dbReference>
<dbReference type="SUPFAM" id="SSF52540">
    <property type="entry name" value="P-loop containing nucleoside triphosphate hydrolases"/>
    <property type="match status" value="1"/>
</dbReference>
<keyword evidence="7" id="KW-1185">Reference proteome</keyword>
<protein>
    <submittedName>
        <fullName evidence="5">Uncharacterized protein</fullName>
    </submittedName>
</protein>
<dbReference type="EMBL" id="CAJNOQ010001590">
    <property type="protein sequence ID" value="CAF0905205.1"/>
    <property type="molecule type" value="Genomic_DNA"/>
</dbReference>
<evidence type="ECO:0000256" key="1">
    <source>
        <dbReference type="ARBA" id="ARBA00022741"/>
    </source>
</evidence>
<dbReference type="InterPro" id="IPR006073">
    <property type="entry name" value="GTP-bd"/>
</dbReference>
<organism evidence="5 7">
    <name type="scientific">Didymodactylos carnosus</name>
    <dbReference type="NCBI Taxonomy" id="1234261"/>
    <lineage>
        <taxon>Eukaryota</taxon>
        <taxon>Metazoa</taxon>
        <taxon>Spiralia</taxon>
        <taxon>Gnathifera</taxon>
        <taxon>Rotifera</taxon>
        <taxon>Eurotatoria</taxon>
        <taxon>Bdelloidea</taxon>
        <taxon>Philodinida</taxon>
        <taxon>Philodinidae</taxon>
        <taxon>Didymodactylos</taxon>
    </lineage>
</organism>
<dbReference type="EMBL" id="CAJOBC010001590">
    <property type="protein sequence ID" value="CAF3687056.1"/>
    <property type="molecule type" value="Genomic_DNA"/>
</dbReference>
<dbReference type="InterPro" id="IPR031167">
    <property type="entry name" value="G_OBG"/>
</dbReference>
<comment type="caution">
    <text evidence="5">The sequence shown here is derived from an EMBL/GenBank/DDBJ whole genome shotgun (WGS) entry which is preliminary data.</text>
</comment>
<dbReference type="Pfam" id="PF01926">
    <property type="entry name" value="MMR_HSR1"/>
    <property type="match status" value="1"/>
</dbReference>
<dbReference type="CDD" id="cd01898">
    <property type="entry name" value="Obg"/>
    <property type="match status" value="1"/>
</dbReference>
<keyword evidence="2" id="KW-0342">GTP-binding</keyword>
<dbReference type="Pfam" id="PF01018">
    <property type="entry name" value="GTP1_OBG"/>
    <property type="match status" value="1"/>
</dbReference>
<dbReference type="PANTHER" id="PTHR11702:SF43">
    <property type="entry name" value="GTP-BINDING PROTEIN 10"/>
    <property type="match status" value="1"/>
</dbReference>
<evidence type="ECO:0000256" key="2">
    <source>
        <dbReference type="ARBA" id="ARBA00023134"/>
    </source>
</evidence>
<dbReference type="Proteomes" id="UP000681722">
    <property type="component" value="Unassembled WGS sequence"/>
</dbReference>
<dbReference type="GO" id="GO:0005525">
    <property type="term" value="F:GTP binding"/>
    <property type="evidence" value="ECO:0007669"/>
    <property type="project" value="UniProtKB-KW"/>
</dbReference>
<sequence>MYFTRVLYLNLSPTLHKIPSKDLGKYLNLPFIDRLRVYVRGGTGGQGLKKYGGIGGRGGDVIIMGKKNLSLKQVYEKNLTKRYIAQDGFNSSKASLNAESGKDLIIHVPLGIQIVKDNDELIDEILDIDDKCVVAAGGAGGTFKNMFVGKPGTSMMINFDLKLLADVGFVGYPNAGKSTLLSMLSRTKPAISASPFTTVDPQLGTVIFEDGRSFTVADLPGLVEGSHIKFGLGSRFLKHTIRSKILLFVIDINGFQLSFHSPLRTAFDSIVFLTKELELYEPSLLDKPAILAINKIDQLENPDNDEELKEIHYYLDNYKEILERDYEEKWRPKKFFEFKHIVPIAGKHGTNCSELCTVLRAVLDEQANMERDDYNKKEWWNRG</sequence>